<reference evidence="10 11" key="1">
    <citation type="submission" date="2024-03" db="EMBL/GenBank/DDBJ databases">
        <title>Reference genomes for the five species model microbial community.</title>
        <authorList>
            <person name="Padfield D."/>
        </authorList>
    </citation>
    <scope>NUCLEOTIDE SEQUENCE [LARGE SCALE GENOMIC DNA]</scope>
    <source>
        <strain evidence="10 11">AB1</strain>
    </source>
</reference>
<dbReference type="AlphaFoldDB" id="A0ABD5JYH5"/>
<accession>A0ABD5JYH5</accession>
<evidence type="ECO:0000256" key="1">
    <source>
        <dbReference type="ARBA" id="ARBA00004442"/>
    </source>
</evidence>
<dbReference type="Pfam" id="PF13505">
    <property type="entry name" value="OMP_b-brl"/>
    <property type="match status" value="1"/>
</dbReference>
<dbReference type="SUPFAM" id="SSF56925">
    <property type="entry name" value="OMPA-like"/>
    <property type="match status" value="1"/>
</dbReference>
<keyword evidence="2" id="KW-1134">Transmembrane beta strand</keyword>
<dbReference type="InterPro" id="IPR051692">
    <property type="entry name" value="OMP-like"/>
</dbReference>
<evidence type="ECO:0000256" key="3">
    <source>
        <dbReference type="ARBA" id="ARBA00022692"/>
    </source>
</evidence>
<evidence type="ECO:0000256" key="8">
    <source>
        <dbReference type="SAM" id="SignalP"/>
    </source>
</evidence>
<dbReference type="InterPro" id="IPR027385">
    <property type="entry name" value="Beta-barrel_OMP"/>
</dbReference>
<keyword evidence="4 8" id="KW-0732">Signal</keyword>
<protein>
    <submittedName>
        <fullName evidence="10">Outer membrane protein</fullName>
    </submittedName>
</protein>
<feature type="chain" id="PRO_5044819717" evidence="8">
    <location>
        <begin position="29"/>
        <end position="235"/>
    </location>
</feature>
<evidence type="ECO:0000313" key="10">
    <source>
        <dbReference type="EMBL" id="MEJ5901128.1"/>
    </source>
</evidence>
<gene>
    <name evidence="10" type="ORF">WIX40_13520</name>
</gene>
<dbReference type="PANTHER" id="PTHR34001:SF3">
    <property type="entry name" value="BLL7405 PROTEIN"/>
    <property type="match status" value="1"/>
</dbReference>
<dbReference type="GO" id="GO:0009279">
    <property type="term" value="C:cell outer membrane"/>
    <property type="evidence" value="ECO:0007669"/>
    <property type="project" value="UniProtKB-SubCell"/>
</dbReference>
<keyword evidence="5" id="KW-0472">Membrane</keyword>
<dbReference type="Gene3D" id="2.40.160.20">
    <property type="match status" value="1"/>
</dbReference>
<keyword evidence="3" id="KW-0812">Transmembrane</keyword>
<evidence type="ECO:0000259" key="9">
    <source>
        <dbReference type="Pfam" id="PF13505"/>
    </source>
</evidence>
<comment type="caution">
    <text evidence="10">The sequence shown here is derived from an EMBL/GenBank/DDBJ whole genome shotgun (WGS) entry which is preliminary data.</text>
</comment>
<evidence type="ECO:0000256" key="5">
    <source>
        <dbReference type="ARBA" id="ARBA00023136"/>
    </source>
</evidence>
<proteinExistence type="inferred from homology"/>
<evidence type="ECO:0000256" key="2">
    <source>
        <dbReference type="ARBA" id="ARBA00022452"/>
    </source>
</evidence>
<feature type="signal peptide" evidence="8">
    <location>
        <begin position="1"/>
        <end position="28"/>
    </location>
</feature>
<feature type="domain" description="Outer membrane protein beta-barrel" evidence="9">
    <location>
        <begin position="49"/>
        <end position="235"/>
    </location>
</feature>
<dbReference type="PANTHER" id="PTHR34001">
    <property type="entry name" value="BLL7405 PROTEIN"/>
    <property type="match status" value="1"/>
</dbReference>
<dbReference type="EMBL" id="JBBHKQ010000001">
    <property type="protein sequence ID" value="MEJ5901128.1"/>
    <property type="molecule type" value="Genomic_DNA"/>
</dbReference>
<dbReference type="InterPro" id="IPR011250">
    <property type="entry name" value="OMP/PagP_B-barrel"/>
</dbReference>
<keyword evidence="6" id="KW-0998">Cell outer membrane</keyword>
<comment type="similarity">
    <text evidence="7">Belongs to the Omp25/RopB family.</text>
</comment>
<evidence type="ECO:0000256" key="4">
    <source>
        <dbReference type="ARBA" id="ARBA00022729"/>
    </source>
</evidence>
<sequence length="235" mass="24863">MFRRNILGARFSMIASGILALMATNAYAADAIVPEAPVAPAVPIATPFNWGGAYIGGQVGYGWANTKYTVGPSYNSKGKLDGFLGGIYAGYNIDTGTNVILGVDGDFTGTAVGKTESVGDLASGKTQLRWSGAARARVGYAVDRFLPYIAGGVAFGNIEDKLHVLGEKLLSESKTQAGWTIGGGIDYAVTDNIVTRVEYRYTDFNKHNFNFDNTSVGGSGKLSTNEVRLGVAYKF</sequence>
<evidence type="ECO:0000256" key="7">
    <source>
        <dbReference type="ARBA" id="ARBA00038306"/>
    </source>
</evidence>
<evidence type="ECO:0000256" key="6">
    <source>
        <dbReference type="ARBA" id="ARBA00023237"/>
    </source>
</evidence>
<organism evidence="10 11">
    <name type="scientific">Ochrobactrum teleogrylli</name>
    <dbReference type="NCBI Taxonomy" id="2479765"/>
    <lineage>
        <taxon>Bacteria</taxon>
        <taxon>Pseudomonadati</taxon>
        <taxon>Pseudomonadota</taxon>
        <taxon>Alphaproteobacteria</taxon>
        <taxon>Hyphomicrobiales</taxon>
        <taxon>Brucellaceae</taxon>
        <taxon>Brucella/Ochrobactrum group</taxon>
        <taxon>Ochrobactrum</taxon>
    </lineage>
</organism>
<dbReference type="Proteomes" id="UP001362311">
    <property type="component" value="Unassembled WGS sequence"/>
</dbReference>
<evidence type="ECO:0000313" key="11">
    <source>
        <dbReference type="Proteomes" id="UP001362311"/>
    </source>
</evidence>
<comment type="subcellular location">
    <subcellularLocation>
        <location evidence="1">Cell outer membrane</location>
    </subcellularLocation>
</comment>
<name>A0ABD5JYH5_9HYPH</name>